<dbReference type="InterPro" id="IPR035965">
    <property type="entry name" value="PAS-like_dom_sf"/>
</dbReference>
<dbReference type="FunFam" id="3.30.70.270:FF:000001">
    <property type="entry name" value="Diguanylate cyclase domain protein"/>
    <property type="match status" value="1"/>
</dbReference>
<feature type="domain" description="GGDEF" evidence="4">
    <location>
        <begin position="360"/>
        <end position="499"/>
    </location>
</feature>
<dbReference type="NCBIfam" id="TIGR00254">
    <property type="entry name" value="GGDEF"/>
    <property type="match status" value="1"/>
</dbReference>
<dbReference type="Pfam" id="PF13426">
    <property type="entry name" value="PAS_9"/>
    <property type="match status" value="1"/>
</dbReference>
<dbReference type="AlphaFoldDB" id="A0A2D3WB74"/>
<dbReference type="InterPro" id="IPR029787">
    <property type="entry name" value="Nucleotide_cyclase"/>
</dbReference>
<gene>
    <name evidence="5" type="ORF">CFH80_00985</name>
</gene>
<dbReference type="SMART" id="SM00086">
    <property type="entry name" value="PAC"/>
    <property type="match status" value="2"/>
</dbReference>
<dbReference type="InterPro" id="IPR043128">
    <property type="entry name" value="Rev_trsase/Diguanyl_cyclase"/>
</dbReference>
<organism evidence="5 6">
    <name type="scientific">Sulfurospirillum cavolei</name>
    <dbReference type="NCBI Taxonomy" id="366522"/>
    <lineage>
        <taxon>Bacteria</taxon>
        <taxon>Pseudomonadati</taxon>
        <taxon>Campylobacterota</taxon>
        <taxon>Epsilonproteobacteria</taxon>
        <taxon>Campylobacterales</taxon>
        <taxon>Sulfurospirillaceae</taxon>
        <taxon>Sulfurospirillum</taxon>
    </lineage>
</organism>
<evidence type="ECO:0000259" key="4">
    <source>
        <dbReference type="PROSITE" id="PS50887"/>
    </source>
</evidence>
<dbReference type="InterPro" id="IPR000700">
    <property type="entry name" value="PAS-assoc_C"/>
</dbReference>
<keyword evidence="1" id="KW-0812">Transmembrane</keyword>
<dbReference type="SUPFAM" id="SSF55073">
    <property type="entry name" value="Nucleotide cyclase"/>
    <property type="match status" value="1"/>
</dbReference>
<dbReference type="PROSITE" id="PS50113">
    <property type="entry name" value="PAC"/>
    <property type="match status" value="1"/>
</dbReference>
<dbReference type="SMART" id="SM00267">
    <property type="entry name" value="GGDEF"/>
    <property type="match status" value="1"/>
</dbReference>
<keyword evidence="1" id="KW-1133">Transmembrane helix</keyword>
<dbReference type="InterPro" id="IPR000160">
    <property type="entry name" value="GGDEF_dom"/>
</dbReference>
<comment type="caution">
    <text evidence="5">The sequence shown here is derived from an EMBL/GenBank/DDBJ whole genome shotgun (WGS) entry which is preliminary data.</text>
</comment>
<name>A0A2D3WB74_9BACT</name>
<dbReference type="InterPro" id="IPR001610">
    <property type="entry name" value="PAC"/>
</dbReference>
<evidence type="ECO:0000259" key="2">
    <source>
        <dbReference type="PROSITE" id="PS50112"/>
    </source>
</evidence>
<sequence>YEHVKHYVHHTLNVFRSAHTFGFIVEIKTDEQVVLTYGDKERRKILWLSAALILCLGVLFATLVIRYLKENERQKRQLTYEKQFRIAMEATQTGLWTWDIISDHVTWDPQCFKLLGYEPDAFEISLEKIYQLTHPDEAATMYFAIKEQIIAKHAFVIERRMLNARNEWVYVQVRGKAVEMTDEGEPKLLTGVYINIDAQKKAEHLHLSAVAFDTQEAILITDANEKILKANEAFTRITGYSESEIIGETPRFFRSGKHDKAFYTAMWQELLTKGFWQGEMWNKRKNEEVFAEFLTITAIKNTEGKTTHYIANLSDITQHKVAQEQIHEMAYYDPLTHLANRRLLDETMQHLWDEGKSKPHYHALLFIDLDHFKTLNDRYGHDAGDMLLVQVAARLKDVVRKSDLAVRLGGDEFIVVLCELGNHYGMAHYLAQSVAQKILTHLCEPYALLEGNYTIGASIGCVLFTSDTHPDITAILKEADSAMYQAKTNGRNRIYFRDDAAHS</sequence>
<protein>
    <recommendedName>
        <fullName evidence="7">Diguanylate cyclase</fullName>
    </recommendedName>
</protein>
<dbReference type="EMBL" id="DLUG01000031">
    <property type="protein sequence ID" value="DAB37165.1"/>
    <property type="molecule type" value="Genomic_DNA"/>
</dbReference>
<dbReference type="CDD" id="cd01949">
    <property type="entry name" value="GGDEF"/>
    <property type="match status" value="1"/>
</dbReference>
<dbReference type="InterPro" id="IPR052163">
    <property type="entry name" value="DGC-Regulatory_Protein"/>
</dbReference>
<dbReference type="SMART" id="SM00091">
    <property type="entry name" value="PAS"/>
    <property type="match status" value="2"/>
</dbReference>
<evidence type="ECO:0000259" key="3">
    <source>
        <dbReference type="PROSITE" id="PS50113"/>
    </source>
</evidence>
<dbReference type="SUPFAM" id="SSF55785">
    <property type="entry name" value="PYP-like sensor domain (PAS domain)"/>
    <property type="match status" value="2"/>
</dbReference>
<dbReference type="PROSITE" id="PS50887">
    <property type="entry name" value="GGDEF"/>
    <property type="match status" value="1"/>
</dbReference>
<reference evidence="5 6" key="1">
    <citation type="journal article" date="2017" name="Front. Microbiol.">
        <title>Comparative Genomic Analysis of the Class Epsilonproteobacteria and Proposed Reclassification to Epsilonbacteraeota (phyl. nov.).</title>
        <authorList>
            <person name="Waite D.W."/>
            <person name="Vanwonterghem I."/>
            <person name="Rinke C."/>
            <person name="Parks D.H."/>
            <person name="Zhang Y."/>
            <person name="Takai K."/>
            <person name="Sievert S.M."/>
            <person name="Simon J."/>
            <person name="Campbell B.J."/>
            <person name="Hanson T.E."/>
            <person name="Woyke T."/>
            <person name="Klotz M.G."/>
            <person name="Hugenholtz P."/>
        </authorList>
    </citation>
    <scope>NUCLEOTIDE SEQUENCE [LARGE SCALE GENOMIC DNA]</scope>
    <source>
        <strain evidence="5">UBA11420</strain>
    </source>
</reference>
<dbReference type="Proteomes" id="UP000231638">
    <property type="component" value="Unassembled WGS sequence"/>
</dbReference>
<dbReference type="Pfam" id="PF00990">
    <property type="entry name" value="GGDEF"/>
    <property type="match status" value="1"/>
</dbReference>
<feature type="domain" description="PAS" evidence="2">
    <location>
        <begin position="203"/>
        <end position="249"/>
    </location>
</feature>
<dbReference type="Gene3D" id="3.30.70.270">
    <property type="match status" value="1"/>
</dbReference>
<proteinExistence type="predicted"/>
<dbReference type="GO" id="GO:0003824">
    <property type="term" value="F:catalytic activity"/>
    <property type="evidence" value="ECO:0007669"/>
    <property type="project" value="UniProtKB-ARBA"/>
</dbReference>
<evidence type="ECO:0008006" key="7">
    <source>
        <dbReference type="Google" id="ProtNLM"/>
    </source>
</evidence>
<evidence type="ECO:0000313" key="5">
    <source>
        <dbReference type="EMBL" id="DAB37165.1"/>
    </source>
</evidence>
<dbReference type="CDD" id="cd00130">
    <property type="entry name" value="PAS"/>
    <property type="match status" value="2"/>
</dbReference>
<dbReference type="PROSITE" id="PS50112">
    <property type="entry name" value="PAS"/>
    <property type="match status" value="2"/>
</dbReference>
<accession>A0A2D3WB74</accession>
<feature type="domain" description="PAS" evidence="2">
    <location>
        <begin position="80"/>
        <end position="152"/>
    </location>
</feature>
<dbReference type="PANTHER" id="PTHR46663">
    <property type="entry name" value="DIGUANYLATE CYCLASE DGCT-RELATED"/>
    <property type="match status" value="1"/>
</dbReference>
<dbReference type="InterPro" id="IPR000014">
    <property type="entry name" value="PAS"/>
</dbReference>
<feature type="transmembrane region" description="Helical" evidence="1">
    <location>
        <begin position="45"/>
        <end position="68"/>
    </location>
</feature>
<keyword evidence="1" id="KW-0472">Membrane</keyword>
<dbReference type="Pfam" id="PF08447">
    <property type="entry name" value="PAS_3"/>
    <property type="match status" value="1"/>
</dbReference>
<feature type="non-terminal residue" evidence="5">
    <location>
        <position position="1"/>
    </location>
</feature>
<dbReference type="Gene3D" id="3.30.450.20">
    <property type="entry name" value="PAS domain"/>
    <property type="match status" value="2"/>
</dbReference>
<evidence type="ECO:0000313" key="6">
    <source>
        <dbReference type="Proteomes" id="UP000231638"/>
    </source>
</evidence>
<evidence type="ECO:0000256" key="1">
    <source>
        <dbReference type="SAM" id="Phobius"/>
    </source>
</evidence>
<dbReference type="PANTHER" id="PTHR46663:SF3">
    <property type="entry name" value="SLL0267 PROTEIN"/>
    <property type="match status" value="1"/>
</dbReference>
<dbReference type="InterPro" id="IPR013655">
    <property type="entry name" value="PAS_fold_3"/>
</dbReference>
<dbReference type="NCBIfam" id="TIGR00229">
    <property type="entry name" value="sensory_box"/>
    <property type="match status" value="1"/>
</dbReference>
<dbReference type="STRING" id="366522.GCA_001548055_00338"/>
<feature type="domain" description="PAC" evidence="3">
    <location>
        <begin position="276"/>
        <end position="328"/>
    </location>
</feature>